<evidence type="ECO:0000256" key="2">
    <source>
        <dbReference type="ARBA" id="ARBA00023125"/>
    </source>
</evidence>
<evidence type="ECO:0000313" key="7">
    <source>
        <dbReference type="Proteomes" id="UP001601303"/>
    </source>
</evidence>
<organism evidence="6 7">
    <name type="scientific">Streptomyces hokutonensis</name>
    <dbReference type="NCBI Taxonomy" id="1306990"/>
    <lineage>
        <taxon>Bacteria</taxon>
        <taxon>Bacillati</taxon>
        <taxon>Actinomycetota</taxon>
        <taxon>Actinomycetes</taxon>
        <taxon>Kitasatosporales</taxon>
        <taxon>Streptomycetaceae</taxon>
        <taxon>Streptomyces</taxon>
    </lineage>
</organism>
<evidence type="ECO:0000313" key="6">
    <source>
        <dbReference type="EMBL" id="MFE9606883.1"/>
    </source>
</evidence>
<evidence type="ECO:0000256" key="4">
    <source>
        <dbReference type="PROSITE-ProRule" id="PRU00335"/>
    </source>
</evidence>
<gene>
    <name evidence="6" type="ORF">ACFYNQ_51185</name>
</gene>
<dbReference type="PRINTS" id="PR00455">
    <property type="entry name" value="HTHTETR"/>
</dbReference>
<dbReference type="Pfam" id="PF21597">
    <property type="entry name" value="TetR_C_43"/>
    <property type="match status" value="1"/>
</dbReference>
<protein>
    <submittedName>
        <fullName evidence="6">TetR/AcrR family transcriptional regulator</fullName>
    </submittedName>
</protein>
<comment type="caution">
    <text evidence="6">The sequence shown here is derived from an EMBL/GenBank/DDBJ whole genome shotgun (WGS) entry which is preliminary data.</text>
</comment>
<dbReference type="Proteomes" id="UP001601303">
    <property type="component" value="Unassembled WGS sequence"/>
</dbReference>
<dbReference type="Pfam" id="PF00440">
    <property type="entry name" value="TetR_N"/>
    <property type="match status" value="1"/>
</dbReference>
<dbReference type="Gene3D" id="1.10.357.10">
    <property type="entry name" value="Tetracycline Repressor, domain 2"/>
    <property type="match status" value="1"/>
</dbReference>
<name>A0ABW6MMT7_9ACTN</name>
<feature type="DNA-binding region" description="H-T-H motif" evidence="4">
    <location>
        <begin position="36"/>
        <end position="55"/>
    </location>
</feature>
<keyword evidence="1" id="KW-0805">Transcription regulation</keyword>
<keyword evidence="3" id="KW-0804">Transcription</keyword>
<dbReference type="PANTHER" id="PTHR30055:SF234">
    <property type="entry name" value="HTH-TYPE TRANSCRIPTIONAL REGULATOR BETI"/>
    <property type="match status" value="1"/>
</dbReference>
<evidence type="ECO:0000256" key="3">
    <source>
        <dbReference type="ARBA" id="ARBA00023163"/>
    </source>
</evidence>
<dbReference type="EMBL" id="JBIAHM010000042">
    <property type="protein sequence ID" value="MFE9606883.1"/>
    <property type="molecule type" value="Genomic_DNA"/>
</dbReference>
<keyword evidence="7" id="KW-1185">Reference proteome</keyword>
<keyword evidence="2 4" id="KW-0238">DNA-binding</keyword>
<dbReference type="PANTHER" id="PTHR30055">
    <property type="entry name" value="HTH-TYPE TRANSCRIPTIONAL REGULATOR RUTR"/>
    <property type="match status" value="1"/>
</dbReference>
<accession>A0ABW6MMT7</accession>
<feature type="domain" description="HTH tetR-type" evidence="5">
    <location>
        <begin position="14"/>
        <end position="73"/>
    </location>
</feature>
<dbReference type="RefSeq" id="WP_388115725.1">
    <property type="nucleotide sequence ID" value="NZ_JBIAHM010000042.1"/>
</dbReference>
<dbReference type="InterPro" id="IPR036271">
    <property type="entry name" value="Tet_transcr_reg_TetR-rel_C_sf"/>
</dbReference>
<dbReference type="SUPFAM" id="SSF46689">
    <property type="entry name" value="Homeodomain-like"/>
    <property type="match status" value="1"/>
</dbReference>
<proteinExistence type="predicted"/>
<dbReference type="SUPFAM" id="SSF48498">
    <property type="entry name" value="Tetracyclin repressor-like, C-terminal domain"/>
    <property type="match status" value="1"/>
</dbReference>
<dbReference type="InterPro" id="IPR049445">
    <property type="entry name" value="TetR_SbtR-like_C"/>
</dbReference>
<evidence type="ECO:0000256" key="1">
    <source>
        <dbReference type="ARBA" id="ARBA00023015"/>
    </source>
</evidence>
<dbReference type="InterPro" id="IPR050109">
    <property type="entry name" value="HTH-type_TetR-like_transc_reg"/>
</dbReference>
<dbReference type="InterPro" id="IPR009057">
    <property type="entry name" value="Homeodomain-like_sf"/>
</dbReference>
<dbReference type="PROSITE" id="PS50977">
    <property type="entry name" value="HTH_TETR_2"/>
    <property type="match status" value="1"/>
</dbReference>
<evidence type="ECO:0000259" key="5">
    <source>
        <dbReference type="PROSITE" id="PS50977"/>
    </source>
</evidence>
<reference evidence="6 7" key="1">
    <citation type="submission" date="2024-10" db="EMBL/GenBank/DDBJ databases">
        <title>The Natural Products Discovery Center: Release of the First 8490 Sequenced Strains for Exploring Actinobacteria Biosynthetic Diversity.</title>
        <authorList>
            <person name="Kalkreuter E."/>
            <person name="Kautsar S.A."/>
            <person name="Yang D."/>
            <person name="Bader C.D."/>
            <person name="Teijaro C.N."/>
            <person name="Fluegel L."/>
            <person name="Davis C.M."/>
            <person name="Simpson J.R."/>
            <person name="Lauterbach L."/>
            <person name="Steele A.D."/>
            <person name="Gui C."/>
            <person name="Meng S."/>
            <person name="Li G."/>
            <person name="Viehrig K."/>
            <person name="Ye F."/>
            <person name="Su P."/>
            <person name="Kiefer A.F."/>
            <person name="Nichols A."/>
            <person name="Cepeda A.J."/>
            <person name="Yan W."/>
            <person name="Fan B."/>
            <person name="Jiang Y."/>
            <person name="Adhikari A."/>
            <person name="Zheng C.-J."/>
            <person name="Schuster L."/>
            <person name="Cowan T.M."/>
            <person name="Smanski M.J."/>
            <person name="Chevrette M.G."/>
            <person name="De Carvalho L.P.S."/>
            <person name="Shen B."/>
        </authorList>
    </citation>
    <scope>NUCLEOTIDE SEQUENCE [LARGE SCALE GENOMIC DNA]</scope>
    <source>
        <strain evidence="6 7">NPDC006488</strain>
    </source>
</reference>
<dbReference type="InterPro" id="IPR001647">
    <property type="entry name" value="HTH_TetR"/>
</dbReference>
<sequence length="200" mass="21449">MTTERQRPLRADARRNRERILQTAREAFAAGGLAVPLDEIARRAGVGPGTVYRHFPTKEALFEAVVREHLEQLTLDARAALTTPEAGSAFFAFLARMTAEADAKQDLTEAITASGGPMGAETEELAARLRELFGALLARAQQAGAVRADVDAADVQAIVVAALTAGRRRGTSERPGRLAELVFDCLLPRHTDTDTDGNTA</sequence>